<dbReference type="Pfam" id="PF25571">
    <property type="entry name" value="TPR_CCP1_N"/>
    <property type="match status" value="1"/>
</dbReference>
<protein>
    <submittedName>
        <fullName evidence="1">Uncharacterized protein</fullName>
    </submittedName>
</protein>
<dbReference type="EMBL" id="JAXCGZ010001894">
    <property type="protein sequence ID" value="KAK7085141.1"/>
    <property type="molecule type" value="Genomic_DNA"/>
</dbReference>
<name>A0AAN8XJ17_HALRR</name>
<dbReference type="Proteomes" id="UP001381693">
    <property type="component" value="Unassembled WGS sequence"/>
</dbReference>
<gene>
    <name evidence="1" type="ORF">SK128_000586</name>
</gene>
<dbReference type="AlphaFoldDB" id="A0AAN8XJ17"/>
<evidence type="ECO:0000313" key="1">
    <source>
        <dbReference type="EMBL" id="KAK7085141.1"/>
    </source>
</evidence>
<keyword evidence="2" id="KW-1185">Reference proteome</keyword>
<feature type="non-terminal residue" evidence="1">
    <location>
        <position position="235"/>
    </location>
</feature>
<sequence length="235" mass="25488">MSVEEDPLSVTLDRLAQAVGQPTENLDTVKTLITRLHSKLKVQDGEARLATLAKIIPPERQTLEQLVHVLEGCSEPSLVAAVCSLLHDALSPINKGEIRDIVIQTCLALNTAEVIFRTLKALATEGLTVIESCIHPAYQVLAKLASKDPKIAIKARLVGGVKLTHQLLQAHMKNCVPLLPLLMVTKYLAKNSTNQVMLGKDGCVATLAAILTSVPKTHWAKMKFLMEVLALLTKA</sequence>
<evidence type="ECO:0000313" key="2">
    <source>
        <dbReference type="Proteomes" id="UP001381693"/>
    </source>
</evidence>
<reference evidence="1 2" key="1">
    <citation type="submission" date="2023-11" db="EMBL/GenBank/DDBJ databases">
        <title>Halocaridina rubra genome assembly.</title>
        <authorList>
            <person name="Smith C."/>
        </authorList>
    </citation>
    <scope>NUCLEOTIDE SEQUENCE [LARGE SCALE GENOMIC DNA]</scope>
    <source>
        <strain evidence="1">EP-1</strain>
        <tissue evidence="1">Whole</tissue>
    </source>
</reference>
<proteinExistence type="predicted"/>
<organism evidence="1 2">
    <name type="scientific">Halocaridina rubra</name>
    <name type="common">Hawaiian red shrimp</name>
    <dbReference type="NCBI Taxonomy" id="373956"/>
    <lineage>
        <taxon>Eukaryota</taxon>
        <taxon>Metazoa</taxon>
        <taxon>Ecdysozoa</taxon>
        <taxon>Arthropoda</taxon>
        <taxon>Crustacea</taxon>
        <taxon>Multicrustacea</taxon>
        <taxon>Malacostraca</taxon>
        <taxon>Eumalacostraca</taxon>
        <taxon>Eucarida</taxon>
        <taxon>Decapoda</taxon>
        <taxon>Pleocyemata</taxon>
        <taxon>Caridea</taxon>
        <taxon>Atyoidea</taxon>
        <taxon>Atyidae</taxon>
        <taxon>Halocaridina</taxon>
    </lineage>
</organism>
<accession>A0AAN8XJ17</accession>
<comment type="caution">
    <text evidence="1">The sequence shown here is derived from an EMBL/GenBank/DDBJ whole genome shotgun (WGS) entry which is preliminary data.</text>
</comment>